<comment type="subunit">
    <text evidence="3">Monomer.</text>
</comment>
<reference evidence="13 14" key="1">
    <citation type="journal article" date="2011" name="Front. Microbiol.">
        <title>Genomic signatures of strain selection and enhancement in Bacillus atrophaeus var. globigii, a historical biowarfare simulant.</title>
        <authorList>
            <person name="Gibbons H.S."/>
            <person name="Broomall S.M."/>
            <person name="McNew L.A."/>
            <person name="Daligault H."/>
            <person name="Chapman C."/>
            <person name="Bruce D."/>
            <person name="Karavis M."/>
            <person name="Krepps M."/>
            <person name="McGregor P.A."/>
            <person name="Hong C."/>
            <person name="Park K.H."/>
            <person name="Akmal A."/>
            <person name="Feldman A."/>
            <person name="Lin J.S."/>
            <person name="Chang W.E."/>
            <person name="Higgs B.W."/>
            <person name="Demirev P."/>
            <person name="Lindquist J."/>
            <person name="Liem A."/>
            <person name="Fochler E."/>
            <person name="Read T.D."/>
            <person name="Tapia R."/>
            <person name="Johnson S."/>
            <person name="Bishop-Lilly K.A."/>
            <person name="Detter C."/>
            <person name="Han C."/>
            <person name="Sozhamannan S."/>
            <person name="Rosenzweig C.N."/>
            <person name="Skowronski E.W."/>
        </authorList>
    </citation>
    <scope>NUCLEOTIDE SEQUENCE [LARGE SCALE GENOMIC DNA]</scope>
    <source>
        <strain evidence="13 14">AK5</strain>
    </source>
</reference>
<keyword evidence="10" id="KW-0143">Chaperone</keyword>
<comment type="subcellular location">
    <subcellularLocation>
        <location evidence="1">Cell outer membrane</location>
        <topology evidence="1">Lipid-anchor</topology>
    </subcellularLocation>
</comment>
<keyword evidence="12 13" id="KW-0449">Lipoprotein</keyword>
<evidence type="ECO:0000256" key="9">
    <source>
        <dbReference type="ARBA" id="ARBA00023139"/>
    </source>
</evidence>
<dbReference type="CDD" id="cd16326">
    <property type="entry name" value="LolB"/>
    <property type="match status" value="1"/>
</dbReference>
<accession>A0A432VZ65</accession>
<evidence type="ECO:0000256" key="10">
    <source>
        <dbReference type="ARBA" id="ARBA00023186"/>
    </source>
</evidence>
<evidence type="ECO:0000256" key="3">
    <source>
        <dbReference type="ARBA" id="ARBA00011245"/>
    </source>
</evidence>
<evidence type="ECO:0000256" key="6">
    <source>
        <dbReference type="ARBA" id="ARBA00022729"/>
    </source>
</evidence>
<dbReference type="Gene3D" id="2.50.20.10">
    <property type="entry name" value="Lipoprotein localisation LolA/LolB/LppX"/>
    <property type="match status" value="1"/>
</dbReference>
<keyword evidence="11" id="KW-0998">Cell outer membrane</keyword>
<protein>
    <recommendedName>
        <fullName evidence="4">Outer-membrane lipoprotein LolB</fullName>
    </recommendedName>
</protein>
<keyword evidence="8" id="KW-0472">Membrane</keyword>
<evidence type="ECO:0000256" key="1">
    <source>
        <dbReference type="ARBA" id="ARBA00004459"/>
    </source>
</evidence>
<dbReference type="AlphaFoldDB" id="A0A432VZ65"/>
<keyword evidence="5" id="KW-0813">Transport</keyword>
<organism evidence="13 14">
    <name type="scientific">Aliidiomarina haloalkalitolerans</name>
    <dbReference type="NCBI Taxonomy" id="859059"/>
    <lineage>
        <taxon>Bacteria</taxon>
        <taxon>Pseudomonadati</taxon>
        <taxon>Pseudomonadota</taxon>
        <taxon>Gammaproteobacteria</taxon>
        <taxon>Alteromonadales</taxon>
        <taxon>Idiomarinaceae</taxon>
        <taxon>Aliidiomarina</taxon>
    </lineage>
</organism>
<dbReference type="NCBIfam" id="TIGR00548">
    <property type="entry name" value="lolB"/>
    <property type="match status" value="1"/>
</dbReference>
<comment type="similarity">
    <text evidence="2">Belongs to the LolB family.</text>
</comment>
<evidence type="ECO:0000313" key="14">
    <source>
        <dbReference type="Proteomes" id="UP000288212"/>
    </source>
</evidence>
<proteinExistence type="inferred from homology"/>
<dbReference type="Pfam" id="PF03550">
    <property type="entry name" value="LolB"/>
    <property type="match status" value="1"/>
</dbReference>
<keyword evidence="14" id="KW-1185">Reference proteome</keyword>
<dbReference type="InterPro" id="IPR029046">
    <property type="entry name" value="LolA/LolB/LppX"/>
</dbReference>
<keyword evidence="7" id="KW-0653">Protein transport</keyword>
<evidence type="ECO:0000256" key="2">
    <source>
        <dbReference type="ARBA" id="ARBA00009696"/>
    </source>
</evidence>
<evidence type="ECO:0000256" key="7">
    <source>
        <dbReference type="ARBA" id="ARBA00022927"/>
    </source>
</evidence>
<name>A0A432VZ65_9GAMM</name>
<evidence type="ECO:0000256" key="12">
    <source>
        <dbReference type="ARBA" id="ARBA00023288"/>
    </source>
</evidence>
<dbReference type="GO" id="GO:0009279">
    <property type="term" value="C:cell outer membrane"/>
    <property type="evidence" value="ECO:0007669"/>
    <property type="project" value="UniProtKB-SubCell"/>
</dbReference>
<evidence type="ECO:0000256" key="8">
    <source>
        <dbReference type="ARBA" id="ARBA00023136"/>
    </source>
</evidence>
<keyword evidence="9" id="KW-0564">Palmitate</keyword>
<dbReference type="SUPFAM" id="SSF89392">
    <property type="entry name" value="Prokaryotic lipoproteins and lipoprotein localization factors"/>
    <property type="match status" value="1"/>
</dbReference>
<dbReference type="Proteomes" id="UP000288212">
    <property type="component" value="Unassembled WGS sequence"/>
</dbReference>
<gene>
    <name evidence="13" type="primary">lolB</name>
    <name evidence="13" type="ORF">CWE06_03795</name>
</gene>
<dbReference type="InterPro" id="IPR004565">
    <property type="entry name" value="OM_lipoprot_LolB"/>
</dbReference>
<sequence length="264" mass="30350">MAFSSLPYPFLFRGWFMSSSLLRVFSIFLLTLALFGCSARPPSIENTLRSHQIDQRLHQAHQEDIAQINGYQITGQVAFFNDADGSRDAGRYSWNHNETTTSFRLFHHLSGTLARIEQDENESRFIDRHGNVFRGNDLTTLLWQHTGMVIPFELLQSAILGQQPDQQHQVRLSQRLWYPDGTLAHYQASYPIWTGGEERWQVLLGDYQLVSTNTNSVLLPHFIEATQDQLRVRLTISRWRDVSRADVTSLDITKLAAIEGSDRE</sequence>
<comment type="caution">
    <text evidence="13">The sequence shown here is derived from an EMBL/GenBank/DDBJ whole genome shotgun (WGS) entry which is preliminary data.</text>
</comment>
<evidence type="ECO:0000256" key="11">
    <source>
        <dbReference type="ARBA" id="ARBA00023237"/>
    </source>
</evidence>
<evidence type="ECO:0000256" key="5">
    <source>
        <dbReference type="ARBA" id="ARBA00022448"/>
    </source>
</evidence>
<evidence type="ECO:0000313" key="13">
    <source>
        <dbReference type="EMBL" id="RUO21974.1"/>
    </source>
</evidence>
<evidence type="ECO:0000256" key="4">
    <source>
        <dbReference type="ARBA" id="ARBA00016202"/>
    </source>
</evidence>
<dbReference type="EMBL" id="PIPI01000001">
    <property type="protein sequence ID" value="RUO21974.1"/>
    <property type="molecule type" value="Genomic_DNA"/>
</dbReference>
<keyword evidence="6" id="KW-0732">Signal</keyword>
<dbReference type="GO" id="GO:0015031">
    <property type="term" value="P:protein transport"/>
    <property type="evidence" value="ECO:0007669"/>
    <property type="project" value="UniProtKB-KW"/>
</dbReference>